<evidence type="ECO:0000256" key="5">
    <source>
        <dbReference type="ARBA" id="ARBA00022967"/>
    </source>
</evidence>
<dbReference type="InterPro" id="IPR003439">
    <property type="entry name" value="ABC_transporter-like_ATP-bd"/>
</dbReference>
<gene>
    <name evidence="8" type="ORF">LCGC14_0017370</name>
</gene>
<evidence type="ECO:0000313" key="8">
    <source>
        <dbReference type="EMBL" id="KKO11259.1"/>
    </source>
</evidence>
<evidence type="ECO:0000259" key="7">
    <source>
        <dbReference type="PROSITE" id="PS50893"/>
    </source>
</evidence>
<dbReference type="SMART" id="SM00382">
    <property type="entry name" value="AAA"/>
    <property type="match status" value="1"/>
</dbReference>
<proteinExistence type="predicted"/>
<evidence type="ECO:0000256" key="1">
    <source>
        <dbReference type="ARBA" id="ARBA00022448"/>
    </source>
</evidence>
<keyword evidence="5" id="KW-1278">Translocase</keyword>
<evidence type="ECO:0000256" key="3">
    <source>
        <dbReference type="ARBA" id="ARBA00022741"/>
    </source>
</evidence>
<organism evidence="8">
    <name type="scientific">marine sediment metagenome</name>
    <dbReference type="NCBI Taxonomy" id="412755"/>
    <lineage>
        <taxon>unclassified sequences</taxon>
        <taxon>metagenomes</taxon>
        <taxon>ecological metagenomes</taxon>
    </lineage>
</organism>
<dbReference type="Gene3D" id="3.40.50.300">
    <property type="entry name" value="P-loop containing nucleotide triphosphate hydrolases"/>
    <property type="match status" value="1"/>
</dbReference>
<dbReference type="GO" id="GO:0005524">
    <property type="term" value="F:ATP binding"/>
    <property type="evidence" value="ECO:0007669"/>
    <property type="project" value="UniProtKB-KW"/>
</dbReference>
<dbReference type="PANTHER" id="PTHR43166:SF6">
    <property type="entry name" value="PHOSPHONATES IMPORT ATP-BINDING PROTEIN PHNC"/>
    <property type="match status" value="1"/>
</dbReference>
<feature type="domain" description="ABC transporter" evidence="7">
    <location>
        <begin position="4"/>
        <end position="252"/>
    </location>
</feature>
<dbReference type="InterPro" id="IPR027417">
    <property type="entry name" value="P-loop_NTPase"/>
</dbReference>
<reference evidence="8" key="1">
    <citation type="journal article" date="2015" name="Nature">
        <title>Complex archaea that bridge the gap between prokaryotes and eukaryotes.</title>
        <authorList>
            <person name="Spang A."/>
            <person name="Saw J.H."/>
            <person name="Jorgensen S.L."/>
            <person name="Zaremba-Niedzwiedzka K."/>
            <person name="Martijn J."/>
            <person name="Lind A.E."/>
            <person name="van Eijk R."/>
            <person name="Schleper C."/>
            <person name="Guy L."/>
            <person name="Ettema T.J."/>
        </authorList>
    </citation>
    <scope>NUCLEOTIDE SEQUENCE</scope>
</reference>
<keyword evidence="3" id="KW-0547">Nucleotide-binding</keyword>
<dbReference type="Pfam" id="PF00005">
    <property type="entry name" value="ABC_tran"/>
    <property type="match status" value="1"/>
</dbReference>
<name>A0A0F9Z276_9ZZZZ</name>
<evidence type="ECO:0000256" key="2">
    <source>
        <dbReference type="ARBA" id="ARBA00022475"/>
    </source>
</evidence>
<evidence type="ECO:0000256" key="4">
    <source>
        <dbReference type="ARBA" id="ARBA00022840"/>
    </source>
</evidence>
<dbReference type="GO" id="GO:0016887">
    <property type="term" value="F:ATP hydrolysis activity"/>
    <property type="evidence" value="ECO:0007669"/>
    <property type="project" value="InterPro"/>
</dbReference>
<keyword evidence="1" id="KW-0813">Transport</keyword>
<dbReference type="PROSITE" id="PS50893">
    <property type="entry name" value="ABC_TRANSPORTER_2"/>
    <property type="match status" value="1"/>
</dbReference>
<keyword evidence="4" id="KW-0067">ATP-binding</keyword>
<keyword evidence="2" id="KW-1003">Cell membrane</keyword>
<dbReference type="PANTHER" id="PTHR43166">
    <property type="entry name" value="AMINO ACID IMPORT ATP-BINDING PROTEIN"/>
    <property type="match status" value="1"/>
</dbReference>
<accession>A0A0F9Z276</accession>
<dbReference type="AlphaFoldDB" id="A0A0F9Z276"/>
<dbReference type="InterPro" id="IPR050086">
    <property type="entry name" value="MetN_ABC_transporter-like"/>
</dbReference>
<sequence>MKAIELNNIRKTFGARLALDVETLAIDGGRMVAVIGPSGAGKSTLMRHISGLVTSDRGTRGSIRVHDELIQSNGRLSRSIRRLRAEIGVVFQQFNLVGRLTLLQNVLIGTLSRTPFYRRWSRSFTHAEKCEAMRALDFVGMSEFAAQRASTLSGGQQQRGAVARAIVQRARVVLADEPIASLDPESARVVMQRLRDMNQSDGVTVLVSVHQIDYASRYCDDVVAMRDGRILDVCPADRLDLDKLKAIYGERFEAMQAEYLAPAPVRADEAASADELKHLDIEARLND</sequence>
<protein>
    <recommendedName>
        <fullName evidence="7">ABC transporter domain-containing protein</fullName>
    </recommendedName>
</protein>
<dbReference type="SUPFAM" id="SSF52540">
    <property type="entry name" value="P-loop containing nucleoside triphosphate hydrolases"/>
    <property type="match status" value="1"/>
</dbReference>
<dbReference type="InterPro" id="IPR003593">
    <property type="entry name" value="AAA+_ATPase"/>
</dbReference>
<keyword evidence="6" id="KW-0472">Membrane</keyword>
<comment type="caution">
    <text evidence="8">The sequence shown here is derived from an EMBL/GenBank/DDBJ whole genome shotgun (WGS) entry which is preliminary data.</text>
</comment>
<evidence type="ECO:0000256" key="6">
    <source>
        <dbReference type="ARBA" id="ARBA00023136"/>
    </source>
</evidence>
<dbReference type="EMBL" id="LAZR01000003">
    <property type="protein sequence ID" value="KKO11259.1"/>
    <property type="molecule type" value="Genomic_DNA"/>
</dbReference>